<keyword evidence="2" id="KW-0064">Aspartyl protease</keyword>
<dbReference type="PROSITE" id="PS00141">
    <property type="entry name" value="ASP_PROTEASE"/>
    <property type="match status" value="1"/>
</dbReference>
<keyword evidence="2" id="KW-0645">Protease</keyword>
<accession>A0ABR4A4I7</accession>
<feature type="domain" description="Peptidase A1" evidence="3">
    <location>
        <begin position="39"/>
        <end position="368"/>
    </location>
</feature>
<dbReference type="PROSITE" id="PS51767">
    <property type="entry name" value="PEPTIDASE_A1"/>
    <property type="match status" value="1"/>
</dbReference>
<dbReference type="EMBL" id="JBEFKJ010000019">
    <property type="protein sequence ID" value="KAL2040827.1"/>
    <property type="molecule type" value="Genomic_DNA"/>
</dbReference>
<evidence type="ECO:0000256" key="2">
    <source>
        <dbReference type="ARBA" id="ARBA00022750"/>
    </source>
</evidence>
<evidence type="ECO:0000256" key="1">
    <source>
        <dbReference type="ARBA" id="ARBA00007447"/>
    </source>
</evidence>
<dbReference type="PANTHER" id="PTHR47966">
    <property type="entry name" value="BETA-SITE APP-CLEAVING ENZYME, ISOFORM A-RELATED"/>
    <property type="match status" value="1"/>
</dbReference>
<protein>
    <recommendedName>
        <fullName evidence="3">Peptidase A1 domain-containing protein</fullName>
    </recommendedName>
</protein>
<proteinExistence type="inferred from homology"/>
<reference evidence="4 5" key="1">
    <citation type="submission" date="2024-09" db="EMBL/GenBank/DDBJ databases">
        <title>Rethinking Asexuality: The Enigmatic Case of Functional Sexual Genes in Lepraria (Stereocaulaceae).</title>
        <authorList>
            <person name="Doellman M."/>
            <person name="Sun Y."/>
            <person name="Barcenas-Pena A."/>
            <person name="Lumbsch H.T."/>
            <person name="Grewe F."/>
        </authorList>
    </citation>
    <scope>NUCLEOTIDE SEQUENCE [LARGE SCALE GENOMIC DNA]</scope>
    <source>
        <strain evidence="4 5">Mercado 3170</strain>
    </source>
</reference>
<keyword evidence="2" id="KW-0378">Hydrolase</keyword>
<dbReference type="Pfam" id="PF00026">
    <property type="entry name" value="Asp"/>
    <property type="match status" value="1"/>
</dbReference>
<name>A0ABR4A4I7_9LECA</name>
<dbReference type="SUPFAM" id="SSF50630">
    <property type="entry name" value="Acid proteases"/>
    <property type="match status" value="1"/>
</dbReference>
<gene>
    <name evidence="4" type="ORF">N7G274_006285</name>
</gene>
<dbReference type="InterPro" id="IPR001969">
    <property type="entry name" value="Aspartic_peptidase_AS"/>
</dbReference>
<dbReference type="Proteomes" id="UP001590950">
    <property type="component" value="Unassembled WGS sequence"/>
</dbReference>
<evidence type="ECO:0000313" key="4">
    <source>
        <dbReference type="EMBL" id="KAL2040827.1"/>
    </source>
</evidence>
<sequence>MMQLAWALCVVLGIQLYIRRTYSLIVYSPFGAPDAAPYWTTEATIGTQKFNLIVDTGSSDTWVYDKGVSYNPGVRPVPHNEYACVKGPTSNCSYAGIFHVSYGGISSVQVAGNVTWDTVTISGSTVAAMGVEQTYQAGDLAGWSPDGILGLSFGINNNAVPKQQTFMERLMPTLPAPVFGVEFVSTPTQKVANVEFGFINQTKARAGLVTVPVKRPTWMLDGVSFSIAKNLKSSPVTDSGKPITMSLMFDTGGGPQMALEPRITQAYYAQVVGAKATDSSNTAYKFPCDAILPDVLLNFATGGTVGISGYSLSFNNPNADNMCTGPISSTGVTQGNARNDAIGGVGALFFQSKYVVFNMGPVPSMSFAIWNGTAEYLNPALVP</sequence>
<evidence type="ECO:0000259" key="3">
    <source>
        <dbReference type="PROSITE" id="PS51767"/>
    </source>
</evidence>
<dbReference type="InterPro" id="IPR001461">
    <property type="entry name" value="Aspartic_peptidase_A1"/>
</dbReference>
<keyword evidence="5" id="KW-1185">Reference proteome</keyword>
<dbReference type="PANTHER" id="PTHR47966:SF1">
    <property type="entry name" value="ASPARTYL PROTEINASE"/>
    <property type="match status" value="1"/>
</dbReference>
<organism evidence="4 5">
    <name type="scientific">Stereocaulon virgatum</name>
    <dbReference type="NCBI Taxonomy" id="373712"/>
    <lineage>
        <taxon>Eukaryota</taxon>
        <taxon>Fungi</taxon>
        <taxon>Dikarya</taxon>
        <taxon>Ascomycota</taxon>
        <taxon>Pezizomycotina</taxon>
        <taxon>Lecanoromycetes</taxon>
        <taxon>OSLEUM clade</taxon>
        <taxon>Lecanoromycetidae</taxon>
        <taxon>Lecanorales</taxon>
        <taxon>Lecanorineae</taxon>
        <taxon>Stereocaulaceae</taxon>
        <taxon>Stereocaulon</taxon>
    </lineage>
</organism>
<comment type="similarity">
    <text evidence="1">Belongs to the peptidase A1 family.</text>
</comment>
<dbReference type="InterPro" id="IPR021109">
    <property type="entry name" value="Peptidase_aspartic_dom_sf"/>
</dbReference>
<dbReference type="InterPro" id="IPR033121">
    <property type="entry name" value="PEPTIDASE_A1"/>
</dbReference>
<comment type="caution">
    <text evidence="4">The sequence shown here is derived from an EMBL/GenBank/DDBJ whole genome shotgun (WGS) entry which is preliminary data.</text>
</comment>
<evidence type="ECO:0000313" key="5">
    <source>
        <dbReference type="Proteomes" id="UP001590950"/>
    </source>
</evidence>
<dbReference type="Gene3D" id="2.40.70.10">
    <property type="entry name" value="Acid Proteases"/>
    <property type="match status" value="2"/>
</dbReference>